<feature type="transmembrane region" description="Helical" evidence="11">
    <location>
        <begin position="752"/>
        <end position="776"/>
    </location>
</feature>
<keyword evidence="7" id="KW-0067">ATP-binding</keyword>
<organism evidence="13 14">
    <name type="scientific">Aliidiomarina halalkaliphila</name>
    <dbReference type="NCBI Taxonomy" id="2593535"/>
    <lineage>
        <taxon>Bacteria</taxon>
        <taxon>Pseudomonadati</taxon>
        <taxon>Pseudomonadota</taxon>
        <taxon>Gammaproteobacteria</taxon>
        <taxon>Alteromonadales</taxon>
        <taxon>Idiomarinaceae</taxon>
        <taxon>Aliidiomarina</taxon>
    </lineage>
</organism>
<dbReference type="InterPro" id="IPR023214">
    <property type="entry name" value="HAD_sf"/>
</dbReference>
<dbReference type="SFLD" id="SFLDS00003">
    <property type="entry name" value="Haloacid_Dehalogenase"/>
    <property type="match status" value="1"/>
</dbReference>
<protein>
    <submittedName>
        <fullName evidence="13">HAD-IC family P-type ATPase</fullName>
    </submittedName>
</protein>
<dbReference type="GO" id="GO:0005524">
    <property type="term" value="F:ATP binding"/>
    <property type="evidence" value="ECO:0007669"/>
    <property type="project" value="UniProtKB-KW"/>
</dbReference>
<evidence type="ECO:0000256" key="10">
    <source>
        <dbReference type="ARBA" id="ARBA00023136"/>
    </source>
</evidence>
<evidence type="ECO:0000256" key="9">
    <source>
        <dbReference type="ARBA" id="ARBA00022989"/>
    </source>
</evidence>
<comment type="similarity">
    <text evidence="2">Belongs to the cation transport ATPase (P-type) (TC 3.A.3) family. Type IIA subfamily.</text>
</comment>
<dbReference type="SUPFAM" id="SSF81660">
    <property type="entry name" value="Metal cation-transporting ATPase, ATP-binding domain N"/>
    <property type="match status" value="1"/>
</dbReference>
<feature type="transmembrane region" description="Helical" evidence="11">
    <location>
        <begin position="782"/>
        <end position="801"/>
    </location>
</feature>
<dbReference type="InterPro" id="IPR050510">
    <property type="entry name" value="Cation_transp_ATPase_P-type"/>
</dbReference>
<dbReference type="PRINTS" id="PR00120">
    <property type="entry name" value="HATPASE"/>
</dbReference>
<feature type="transmembrane region" description="Helical" evidence="11">
    <location>
        <begin position="64"/>
        <end position="82"/>
    </location>
</feature>
<keyword evidence="6" id="KW-0547">Nucleotide-binding</keyword>
<accession>A0A552X4J2</accession>
<dbReference type="SMART" id="SM00831">
    <property type="entry name" value="Cation_ATPase_N"/>
    <property type="match status" value="1"/>
</dbReference>
<dbReference type="InterPro" id="IPR004014">
    <property type="entry name" value="ATPase_P-typ_cation-transptr_N"/>
</dbReference>
<evidence type="ECO:0000256" key="4">
    <source>
        <dbReference type="ARBA" id="ARBA00022692"/>
    </source>
</evidence>
<keyword evidence="8" id="KW-1278">Translocase</keyword>
<evidence type="ECO:0000256" key="1">
    <source>
        <dbReference type="ARBA" id="ARBA00004651"/>
    </source>
</evidence>
<evidence type="ECO:0000259" key="12">
    <source>
        <dbReference type="SMART" id="SM00831"/>
    </source>
</evidence>
<keyword evidence="10 11" id="KW-0472">Membrane</keyword>
<comment type="subcellular location">
    <subcellularLocation>
        <location evidence="1">Cell membrane</location>
        <topology evidence="1">Multi-pass membrane protein</topology>
    </subcellularLocation>
</comment>
<dbReference type="GO" id="GO:0030007">
    <property type="term" value="P:intracellular potassium ion homeostasis"/>
    <property type="evidence" value="ECO:0007669"/>
    <property type="project" value="TreeGrafter"/>
</dbReference>
<dbReference type="InterPro" id="IPR018303">
    <property type="entry name" value="ATPase_P-typ_P_site"/>
</dbReference>
<keyword evidence="9 11" id="KW-1133">Transmembrane helix</keyword>
<dbReference type="Pfam" id="PF00122">
    <property type="entry name" value="E1-E2_ATPase"/>
    <property type="match status" value="1"/>
</dbReference>
<feature type="transmembrane region" description="Helical" evidence="11">
    <location>
        <begin position="710"/>
        <end position="731"/>
    </location>
</feature>
<evidence type="ECO:0000256" key="11">
    <source>
        <dbReference type="SAM" id="Phobius"/>
    </source>
</evidence>
<keyword evidence="5" id="KW-0479">Metal-binding</keyword>
<dbReference type="PROSITE" id="PS00154">
    <property type="entry name" value="ATPASE_E1_E2"/>
    <property type="match status" value="1"/>
</dbReference>
<keyword evidence="14" id="KW-1185">Reference proteome</keyword>
<feature type="domain" description="Cation-transporting P-type ATPase N-terminal" evidence="12">
    <location>
        <begin position="10"/>
        <end position="84"/>
    </location>
</feature>
<dbReference type="SUPFAM" id="SSF81665">
    <property type="entry name" value="Calcium ATPase, transmembrane domain M"/>
    <property type="match status" value="1"/>
</dbReference>
<feature type="transmembrane region" description="Helical" evidence="11">
    <location>
        <begin position="680"/>
        <end position="704"/>
    </location>
</feature>
<dbReference type="NCBIfam" id="TIGR01494">
    <property type="entry name" value="ATPase_P-type"/>
    <property type="match status" value="2"/>
</dbReference>
<dbReference type="PANTHER" id="PTHR43294">
    <property type="entry name" value="SODIUM/POTASSIUM-TRANSPORTING ATPASE SUBUNIT ALPHA"/>
    <property type="match status" value="1"/>
</dbReference>
<dbReference type="FunFam" id="3.40.50.1000:FF:000001">
    <property type="entry name" value="Phospholipid-transporting ATPase IC"/>
    <property type="match status" value="1"/>
</dbReference>
<dbReference type="Pfam" id="PF00689">
    <property type="entry name" value="Cation_ATPase_C"/>
    <property type="match status" value="1"/>
</dbReference>
<evidence type="ECO:0000256" key="3">
    <source>
        <dbReference type="ARBA" id="ARBA00022475"/>
    </source>
</evidence>
<dbReference type="GO" id="GO:0036376">
    <property type="term" value="P:sodium ion export across plasma membrane"/>
    <property type="evidence" value="ECO:0007669"/>
    <property type="project" value="TreeGrafter"/>
</dbReference>
<dbReference type="InterPro" id="IPR059000">
    <property type="entry name" value="ATPase_P-type_domA"/>
</dbReference>
<feature type="transmembrane region" description="Helical" evidence="11">
    <location>
        <begin position="822"/>
        <end position="840"/>
    </location>
</feature>
<dbReference type="PRINTS" id="PR00119">
    <property type="entry name" value="CATATPASE"/>
</dbReference>
<dbReference type="GO" id="GO:1902600">
    <property type="term" value="P:proton transmembrane transport"/>
    <property type="evidence" value="ECO:0007669"/>
    <property type="project" value="TreeGrafter"/>
</dbReference>
<dbReference type="SUPFAM" id="SSF56784">
    <property type="entry name" value="HAD-like"/>
    <property type="match status" value="1"/>
</dbReference>
<dbReference type="InterPro" id="IPR036412">
    <property type="entry name" value="HAD-like_sf"/>
</dbReference>
<dbReference type="Pfam" id="PF13246">
    <property type="entry name" value="Cation_ATPase"/>
    <property type="match status" value="1"/>
</dbReference>
<feature type="transmembrane region" description="Helical" evidence="11">
    <location>
        <begin position="276"/>
        <end position="306"/>
    </location>
</feature>
<dbReference type="AlphaFoldDB" id="A0A552X4J2"/>
<comment type="caution">
    <text evidence="13">The sequence shown here is derived from an EMBL/GenBank/DDBJ whole genome shotgun (WGS) entry which is preliminary data.</text>
</comment>
<dbReference type="InterPro" id="IPR023299">
    <property type="entry name" value="ATPase_P-typ_cyto_dom_N"/>
</dbReference>
<reference evidence="13 14" key="1">
    <citation type="submission" date="2019-07" db="EMBL/GenBank/DDBJ databases">
        <authorList>
            <person name="Yang M."/>
            <person name="Zhao D."/>
            <person name="Xiang H."/>
        </authorList>
    </citation>
    <scope>NUCLEOTIDE SEQUENCE [LARGE SCALE GENOMIC DNA]</scope>
    <source>
        <strain evidence="13 14">IM1326</strain>
    </source>
</reference>
<dbReference type="InterPro" id="IPR008250">
    <property type="entry name" value="ATPase_P-typ_transduc_dom_A_sf"/>
</dbReference>
<dbReference type="GO" id="GO:0046872">
    <property type="term" value="F:metal ion binding"/>
    <property type="evidence" value="ECO:0007669"/>
    <property type="project" value="UniProtKB-KW"/>
</dbReference>
<dbReference type="RefSeq" id="WP_143234390.1">
    <property type="nucleotide sequence ID" value="NZ_VJWL01000001.1"/>
</dbReference>
<feature type="transmembrane region" description="Helical" evidence="11">
    <location>
        <begin position="88"/>
        <end position="104"/>
    </location>
</feature>
<proteinExistence type="inferred from homology"/>
<feature type="transmembrane region" description="Helical" evidence="11">
    <location>
        <begin position="251"/>
        <end position="270"/>
    </location>
</feature>
<evidence type="ECO:0000256" key="7">
    <source>
        <dbReference type="ARBA" id="ARBA00022840"/>
    </source>
</evidence>
<dbReference type="InterPro" id="IPR006068">
    <property type="entry name" value="ATPase_P-typ_cation-transptr_C"/>
</dbReference>
<dbReference type="Gene3D" id="3.40.50.1000">
    <property type="entry name" value="HAD superfamily/HAD-like"/>
    <property type="match status" value="1"/>
</dbReference>
<feature type="transmembrane region" description="Helical" evidence="11">
    <location>
        <begin position="852"/>
        <end position="870"/>
    </location>
</feature>
<dbReference type="InterPro" id="IPR001757">
    <property type="entry name" value="P_typ_ATPase"/>
</dbReference>
<dbReference type="PANTHER" id="PTHR43294:SF21">
    <property type="entry name" value="CATION TRANSPORTING ATPASE"/>
    <property type="match status" value="1"/>
</dbReference>
<dbReference type="GO" id="GO:0016887">
    <property type="term" value="F:ATP hydrolysis activity"/>
    <property type="evidence" value="ECO:0007669"/>
    <property type="project" value="InterPro"/>
</dbReference>
<dbReference type="FunFam" id="2.70.150.10:FF:000016">
    <property type="entry name" value="Calcium-transporting P-type ATPase putative"/>
    <property type="match status" value="1"/>
</dbReference>
<dbReference type="GO" id="GO:0006883">
    <property type="term" value="P:intracellular sodium ion homeostasis"/>
    <property type="evidence" value="ECO:0007669"/>
    <property type="project" value="TreeGrafter"/>
</dbReference>
<dbReference type="InterPro" id="IPR044492">
    <property type="entry name" value="P_typ_ATPase_HD_dom"/>
</dbReference>
<dbReference type="EMBL" id="VJWL01000001">
    <property type="protein sequence ID" value="TRW49942.1"/>
    <property type="molecule type" value="Genomic_DNA"/>
</dbReference>
<dbReference type="OrthoDB" id="9814270at2"/>
<keyword evidence="3" id="KW-1003">Cell membrane</keyword>
<evidence type="ECO:0000313" key="13">
    <source>
        <dbReference type="EMBL" id="TRW49942.1"/>
    </source>
</evidence>
<name>A0A552X4J2_9GAMM</name>
<dbReference type="GO" id="GO:1990573">
    <property type="term" value="P:potassium ion import across plasma membrane"/>
    <property type="evidence" value="ECO:0007669"/>
    <property type="project" value="TreeGrafter"/>
</dbReference>
<dbReference type="Pfam" id="PF00690">
    <property type="entry name" value="Cation_ATPase_N"/>
    <property type="match status" value="1"/>
</dbReference>
<dbReference type="InterPro" id="IPR023298">
    <property type="entry name" value="ATPase_P-typ_TM_dom_sf"/>
</dbReference>
<gene>
    <name evidence="13" type="ORF">FM042_03575</name>
</gene>
<evidence type="ECO:0000256" key="6">
    <source>
        <dbReference type="ARBA" id="ARBA00022741"/>
    </source>
</evidence>
<dbReference type="GO" id="GO:0005886">
    <property type="term" value="C:plasma membrane"/>
    <property type="evidence" value="ECO:0007669"/>
    <property type="project" value="UniProtKB-SubCell"/>
</dbReference>
<dbReference type="FunFam" id="3.40.50.1000:FF:000028">
    <property type="entry name" value="Calcium-transporting P-type ATPase, putative"/>
    <property type="match status" value="1"/>
</dbReference>
<evidence type="ECO:0000256" key="2">
    <source>
        <dbReference type="ARBA" id="ARBA00005675"/>
    </source>
</evidence>
<dbReference type="Proteomes" id="UP000320359">
    <property type="component" value="Unassembled WGS sequence"/>
</dbReference>
<dbReference type="Gene3D" id="2.70.150.10">
    <property type="entry name" value="Calcium-transporting ATPase, cytoplasmic transduction domain A"/>
    <property type="match status" value="1"/>
</dbReference>
<keyword evidence="4 11" id="KW-0812">Transmembrane</keyword>
<dbReference type="SFLD" id="SFLDG00002">
    <property type="entry name" value="C1.7:_P-type_atpase_like"/>
    <property type="match status" value="1"/>
</dbReference>
<dbReference type="Gene3D" id="1.20.1110.10">
    <property type="entry name" value="Calcium-transporting ATPase, transmembrane domain"/>
    <property type="match status" value="1"/>
</dbReference>
<evidence type="ECO:0000313" key="14">
    <source>
        <dbReference type="Proteomes" id="UP000320359"/>
    </source>
</evidence>
<evidence type="ECO:0000256" key="8">
    <source>
        <dbReference type="ARBA" id="ARBA00022967"/>
    </source>
</evidence>
<evidence type="ECO:0000256" key="5">
    <source>
        <dbReference type="ARBA" id="ARBA00022723"/>
    </source>
</evidence>
<sequence>MDQQPLEQPCSYAQSTSQVLDTLGVDVKQGLSDSDVAKRQAQYGLNSLPEKSIAPWWQRLLRQFHNVLIYVLLVAAGLAALLTEWLDMAVILAVVVVNAVIGFVQEGKAERALQAIQNMLSPEAHVIRHGKRTTIPAQALVPGDIVLLEAGQKIPADIRLLENASLQAQEAALTGESVPISKHTDALDEATPLAERKCMLYAGTLVTHGQGRGVVTATGAHTELGRINQMLKQVVTIETPLLRQMAIFARYLTYVILALGAILFVLGWWRGYELTYLFMAVVSLVVAAIPEGLPTILTVALAMGVMRMASRHAIIRRLPAVETLGAVSVICSDKTGTLTRNEMMVAQVRTANALYQVEGVGYAAHGEIHPNGANDTDLSWLLKVALLCNDSEIKAQGDERIVLGDPMEGALLVLAEKADQGIRTEANELVRAETLPFDSRHKYMATQHRGPDGQSYVLVKGAPERLLQLCGADQATWTSYIDAVAAEGQRVLGFAYKAVQDNETLNHESLSAGLTFLGITGLIDPPREEAIKAVADCQRAGITVQMITGDHAATASAIGKALGIIGAENVLTGAELEQLSDEELAASVQNVAIYARTTPEHKLRLVSALQSHNKVVAMTGDGVNDAPALKRADIGIAMGKGGTDAAREASEMVLTDDNFASIVAAVKEGRTVYDNLKKAISFLLPVNGGESLAIMIALIFALTLPILPLQILWVNMVSSIVLALALAFEASERDIMRRPPRLSSEPLLSRFLLWRILFVSLLFTTGIFAVFQWALAQGLGEAYARTMAVNTLVAMEVWYLFSVRYLRRGSFFKEGIQGTRPVLIAVSLVFVLQLIFTYAAPMQAWFNTASLSITHGFICAGIGIVLFVVLEGEKLLRRFFTQQRLHKNQV</sequence>
<dbReference type="Gene3D" id="3.40.1110.10">
    <property type="entry name" value="Calcium-transporting ATPase, cytoplasmic domain N"/>
    <property type="match status" value="1"/>
</dbReference>
<dbReference type="GO" id="GO:0005391">
    <property type="term" value="F:P-type sodium:potassium-exchanging transporter activity"/>
    <property type="evidence" value="ECO:0007669"/>
    <property type="project" value="TreeGrafter"/>
</dbReference>
<dbReference type="SUPFAM" id="SSF81653">
    <property type="entry name" value="Calcium ATPase, transduction domain A"/>
    <property type="match status" value="1"/>
</dbReference>
<dbReference type="SFLD" id="SFLDF00027">
    <property type="entry name" value="p-type_atpase"/>
    <property type="match status" value="1"/>
</dbReference>